<protein>
    <submittedName>
        <fullName evidence="2">27-O-demethylrifamycin SV methyltransferase</fullName>
    </submittedName>
</protein>
<comment type="caution">
    <text evidence="2">The sequence shown here is derived from an EMBL/GenBank/DDBJ whole genome shotgun (WGS) entry which is preliminary data.</text>
</comment>
<dbReference type="EMBL" id="BAAAPE010000017">
    <property type="protein sequence ID" value="GAA2098394.1"/>
    <property type="molecule type" value="Genomic_DNA"/>
</dbReference>
<keyword evidence="2" id="KW-0489">Methyltransferase</keyword>
<sequence length="282" mass="30242">MTFPSAPPPTSPTGEEITDYYSALGPLLRMAWGDNLHFGYWDGPQDRSSPEEATDRFTDLLADRLGVGPGQRVLDAGCGVGRPALRVASRTGARVLGVTISREQVGQAVELAREAEMGERVRFEYGDVTRLPHEAGSFDAVLAFESIVHMDRPVALREMARVLRPGGRIVLTDTFPLGDGTDGAGDSGDVASFGRFEAYPGLMADAGLELEELTDVTDHTKFTFMRVIDGILRCRREFEREHGVSVEEVLGSLEPAHPGTATQSGGEAVGCLVAAARKPVAA</sequence>
<reference evidence="2 3" key="1">
    <citation type="journal article" date="2019" name="Int. J. Syst. Evol. Microbiol.">
        <title>The Global Catalogue of Microorganisms (GCM) 10K type strain sequencing project: providing services to taxonomists for standard genome sequencing and annotation.</title>
        <authorList>
            <consortium name="The Broad Institute Genomics Platform"/>
            <consortium name="The Broad Institute Genome Sequencing Center for Infectious Disease"/>
            <person name="Wu L."/>
            <person name="Ma J."/>
        </authorList>
    </citation>
    <scope>NUCLEOTIDE SEQUENCE [LARGE SCALE GENOMIC DNA]</scope>
    <source>
        <strain evidence="2 3">JCM 15478</strain>
    </source>
</reference>
<dbReference type="InterPro" id="IPR041698">
    <property type="entry name" value="Methyltransf_25"/>
</dbReference>
<evidence type="ECO:0000259" key="1">
    <source>
        <dbReference type="Pfam" id="PF13649"/>
    </source>
</evidence>
<proteinExistence type="predicted"/>
<dbReference type="RefSeq" id="WP_344534055.1">
    <property type="nucleotide sequence ID" value="NZ_BAAAPE010000017.1"/>
</dbReference>
<accession>A0ABN2WUA0</accession>
<dbReference type="Pfam" id="PF13649">
    <property type="entry name" value="Methyltransf_25"/>
    <property type="match status" value="1"/>
</dbReference>
<dbReference type="SUPFAM" id="SSF53335">
    <property type="entry name" value="S-adenosyl-L-methionine-dependent methyltransferases"/>
    <property type="match status" value="1"/>
</dbReference>
<organism evidence="2 3">
    <name type="scientific">Streptomyces albiaxialis</name>
    <dbReference type="NCBI Taxonomy" id="329523"/>
    <lineage>
        <taxon>Bacteria</taxon>
        <taxon>Bacillati</taxon>
        <taxon>Actinomycetota</taxon>
        <taxon>Actinomycetes</taxon>
        <taxon>Kitasatosporales</taxon>
        <taxon>Streptomycetaceae</taxon>
        <taxon>Streptomyces</taxon>
    </lineage>
</organism>
<evidence type="ECO:0000313" key="3">
    <source>
        <dbReference type="Proteomes" id="UP001500016"/>
    </source>
</evidence>
<dbReference type="GO" id="GO:0008168">
    <property type="term" value="F:methyltransferase activity"/>
    <property type="evidence" value="ECO:0007669"/>
    <property type="project" value="UniProtKB-KW"/>
</dbReference>
<keyword evidence="3" id="KW-1185">Reference proteome</keyword>
<name>A0ABN2WUA0_9ACTN</name>
<evidence type="ECO:0000313" key="2">
    <source>
        <dbReference type="EMBL" id="GAA2098394.1"/>
    </source>
</evidence>
<feature type="domain" description="Methyltransferase" evidence="1">
    <location>
        <begin position="73"/>
        <end position="167"/>
    </location>
</feature>
<gene>
    <name evidence="2" type="ORF">GCM10009801_69460</name>
</gene>
<dbReference type="Gene3D" id="3.40.50.150">
    <property type="entry name" value="Vaccinia Virus protein VP39"/>
    <property type="match status" value="1"/>
</dbReference>
<dbReference type="InterPro" id="IPR029063">
    <property type="entry name" value="SAM-dependent_MTases_sf"/>
</dbReference>
<dbReference type="PANTHER" id="PTHR44068">
    <property type="entry name" value="ZGC:194242"/>
    <property type="match status" value="1"/>
</dbReference>
<keyword evidence="2" id="KW-0808">Transferase</keyword>
<dbReference type="InterPro" id="IPR050447">
    <property type="entry name" value="Erg6_SMT_methyltransf"/>
</dbReference>
<dbReference type="CDD" id="cd02440">
    <property type="entry name" value="AdoMet_MTases"/>
    <property type="match status" value="1"/>
</dbReference>
<dbReference type="Proteomes" id="UP001500016">
    <property type="component" value="Unassembled WGS sequence"/>
</dbReference>
<dbReference type="GO" id="GO:0032259">
    <property type="term" value="P:methylation"/>
    <property type="evidence" value="ECO:0007669"/>
    <property type="project" value="UniProtKB-KW"/>
</dbReference>
<dbReference type="PANTHER" id="PTHR44068:SF11">
    <property type="entry name" value="GERANYL DIPHOSPHATE 2-C-METHYLTRANSFERASE"/>
    <property type="match status" value="1"/>
</dbReference>